<evidence type="ECO:0000256" key="7">
    <source>
        <dbReference type="ARBA" id="ARBA00023136"/>
    </source>
</evidence>
<reference evidence="9" key="1">
    <citation type="submission" date="2023-08" db="EMBL/GenBank/DDBJ databases">
        <title>Draft sequence of the Babesia gibsoni genome.</title>
        <authorList>
            <person name="Yamagishi J.Y."/>
            <person name="Xuan X.X."/>
        </authorList>
    </citation>
    <scope>NUCLEOTIDE SEQUENCE</scope>
    <source>
        <strain evidence="9">Azabu</strain>
    </source>
</reference>
<evidence type="ECO:0000256" key="8">
    <source>
        <dbReference type="SAM" id="Phobius"/>
    </source>
</evidence>
<dbReference type="InterPro" id="IPR008688">
    <property type="entry name" value="ATP_synth_Bsub_B/MI25"/>
</dbReference>
<dbReference type="GO" id="GO:0045259">
    <property type="term" value="C:proton-transporting ATP synthase complex"/>
    <property type="evidence" value="ECO:0007669"/>
    <property type="project" value="UniProtKB-KW"/>
</dbReference>
<keyword evidence="5" id="KW-0406">Ion transport</keyword>
<comment type="subcellular location">
    <subcellularLocation>
        <location evidence="1">Mitochondrion membrane</location>
    </subcellularLocation>
</comment>
<evidence type="ECO:0000313" key="10">
    <source>
        <dbReference type="Proteomes" id="UP001230268"/>
    </source>
</evidence>
<dbReference type="AlphaFoldDB" id="A0AAD8UTY0"/>
<evidence type="ECO:0000256" key="1">
    <source>
        <dbReference type="ARBA" id="ARBA00004325"/>
    </source>
</evidence>
<dbReference type="Pfam" id="PF05405">
    <property type="entry name" value="Mt_ATP-synt_B"/>
    <property type="match status" value="1"/>
</dbReference>
<evidence type="ECO:0000313" key="9">
    <source>
        <dbReference type="EMBL" id="KAK1444926.1"/>
    </source>
</evidence>
<keyword evidence="10" id="KW-1185">Reference proteome</keyword>
<feature type="transmembrane region" description="Helical" evidence="8">
    <location>
        <begin position="221"/>
        <end position="239"/>
    </location>
</feature>
<sequence>MKAAITVSRRRLLKEAVSDGAVCRRRIHSITGASAVGQRQSYQLKATAYSQATFSRDYVNVGQFWTPVRNQYTKYRITKPWSSDSTYDDIFLAEPSRDELYAYSKEMPVFLKFLKLLTESQNRKEAFVEFAKRCENGLVVEKDAYATKPEIMDCMWRNGYKEEEIDAIKLAFPEDYKFHYPELAVMFELDEADCYKYCIKMRASNPEELVELKLKKPNNLVSSYGLVFLGCWFGLSNAVLGNAWFFAKTLPFGAVFYMLAAYFQKTLKEMTWKEENALIDKAKEEKDYCEDAIYGQLSRYMDTSKCTEYVDKFREEVSARMKEYRKALLLQIKNEAARKMNEKLNSMMLQENTMVRSVQKTMVDELIALFKENFSKNAKMQEASITSALADIVGKPQVDVDPVYNFFNDGLASFQNVRSAEALEVGQLAQKCRDGDSMDLSRLSDTELDRAQQLFDTFNNRFGYYVPEVAVAVEAMAKGGEGYIKEVNDEVNRCAQEVVRSRLAAFLKAFL</sequence>
<evidence type="ECO:0000256" key="4">
    <source>
        <dbReference type="ARBA" id="ARBA00022781"/>
    </source>
</evidence>
<dbReference type="Proteomes" id="UP001230268">
    <property type="component" value="Unassembled WGS sequence"/>
</dbReference>
<name>A0AAD8UTY0_BABGI</name>
<gene>
    <name evidence="9" type="ORF">BgAZ_108320</name>
</gene>
<dbReference type="GO" id="GO:0031966">
    <property type="term" value="C:mitochondrial membrane"/>
    <property type="evidence" value="ECO:0007669"/>
    <property type="project" value="UniProtKB-SubCell"/>
</dbReference>
<organism evidence="9 10">
    <name type="scientific">Babesia gibsoni</name>
    <dbReference type="NCBI Taxonomy" id="33632"/>
    <lineage>
        <taxon>Eukaryota</taxon>
        <taxon>Sar</taxon>
        <taxon>Alveolata</taxon>
        <taxon>Apicomplexa</taxon>
        <taxon>Aconoidasida</taxon>
        <taxon>Piroplasmida</taxon>
        <taxon>Babesiidae</taxon>
        <taxon>Babesia</taxon>
    </lineage>
</organism>
<keyword evidence="8" id="KW-0812">Transmembrane</keyword>
<keyword evidence="2" id="KW-0813">Transport</keyword>
<keyword evidence="4" id="KW-0375">Hydrogen ion transport</keyword>
<protein>
    <submittedName>
        <fullName evidence="9">Uncharacterized protein</fullName>
    </submittedName>
</protein>
<evidence type="ECO:0000256" key="6">
    <source>
        <dbReference type="ARBA" id="ARBA00023128"/>
    </source>
</evidence>
<proteinExistence type="predicted"/>
<keyword evidence="6" id="KW-0496">Mitochondrion</keyword>
<dbReference type="EMBL" id="JAVEPI010000001">
    <property type="protein sequence ID" value="KAK1444926.1"/>
    <property type="molecule type" value="Genomic_DNA"/>
</dbReference>
<keyword evidence="8" id="KW-1133">Transmembrane helix</keyword>
<evidence type="ECO:0000256" key="5">
    <source>
        <dbReference type="ARBA" id="ARBA00023065"/>
    </source>
</evidence>
<dbReference type="GO" id="GO:0015078">
    <property type="term" value="F:proton transmembrane transporter activity"/>
    <property type="evidence" value="ECO:0007669"/>
    <property type="project" value="InterPro"/>
</dbReference>
<keyword evidence="3" id="KW-0138">CF(0)</keyword>
<dbReference type="GO" id="GO:0015986">
    <property type="term" value="P:proton motive force-driven ATP synthesis"/>
    <property type="evidence" value="ECO:0007669"/>
    <property type="project" value="InterPro"/>
</dbReference>
<evidence type="ECO:0000256" key="3">
    <source>
        <dbReference type="ARBA" id="ARBA00022547"/>
    </source>
</evidence>
<comment type="caution">
    <text evidence="9">The sequence shown here is derived from an EMBL/GenBank/DDBJ whole genome shotgun (WGS) entry which is preliminary data.</text>
</comment>
<accession>A0AAD8UTY0</accession>
<evidence type="ECO:0000256" key="2">
    <source>
        <dbReference type="ARBA" id="ARBA00022448"/>
    </source>
</evidence>
<keyword evidence="7 8" id="KW-0472">Membrane</keyword>